<name>A0A6C0B4M6_9ZZZZ</name>
<proteinExistence type="predicted"/>
<dbReference type="EMBL" id="MN739078">
    <property type="protein sequence ID" value="QHS87167.1"/>
    <property type="molecule type" value="Genomic_DNA"/>
</dbReference>
<sequence length="139" mass="16315">MDPPLAPRNNSAYSDQDYQLAEFEDLNDGDVIYVRWSVEHQRAYMYSTLDRPTQWVHDWTIRKTVEIGMGPNLRPRLAFDAYDIEGNFVTVHRELLDEDGDPTIVTLDADYEHDEVEKILDHKLESYAANKIMFMFSVR</sequence>
<reference evidence="1" key="1">
    <citation type="journal article" date="2020" name="Nature">
        <title>Giant virus diversity and host interactions through global metagenomics.</title>
        <authorList>
            <person name="Schulz F."/>
            <person name="Roux S."/>
            <person name="Paez-Espino D."/>
            <person name="Jungbluth S."/>
            <person name="Walsh D.A."/>
            <person name="Denef V.J."/>
            <person name="McMahon K.D."/>
            <person name="Konstantinidis K.T."/>
            <person name="Eloe-Fadrosh E.A."/>
            <person name="Kyrpides N.C."/>
            <person name="Woyke T."/>
        </authorList>
    </citation>
    <scope>NUCLEOTIDE SEQUENCE</scope>
    <source>
        <strain evidence="1">GVMAG-M-3300009684-20</strain>
    </source>
</reference>
<accession>A0A6C0B4M6</accession>
<dbReference type="AlphaFoldDB" id="A0A6C0B4M6"/>
<evidence type="ECO:0000313" key="1">
    <source>
        <dbReference type="EMBL" id="QHS87167.1"/>
    </source>
</evidence>
<protein>
    <submittedName>
        <fullName evidence="1">Uncharacterized protein</fullName>
    </submittedName>
</protein>
<organism evidence="1">
    <name type="scientific">viral metagenome</name>
    <dbReference type="NCBI Taxonomy" id="1070528"/>
    <lineage>
        <taxon>unclassified sequences</taxon>
        <taxon>metagenomes</taxon>
        <taxon>organismal metagenomes</taxon>
    </lineage>
</organism>